<feature type="domain" description="GGDEF" evidence="3">
    <location>
        <begin position="537"/>
        <end position="669"/>
    </location>
</feature>
<feature type="domain" description="PAS" evidence="2">
    <location>
        <begin position="251"/>
        <end position="308"/>
    </location>
</feature>
<keyword evidence="1" id="KW-1133">Transmembrane helix</keyword>
<feature type="domain" description="PAS" evidence="2">
    <location>
        <begin position="121"/>
        <end position="178"/>
    </location>
</feature>
<dbReference type="PANTHER" id="PTHR44757">
    <property type="entry name" value="DIGUANYLATE CYCLASE DGCP"/>
    <property type="match status" value="1"/>
</dbReference>
<reference evidence="4" key="1">
    <citation type="submission" date="2020-05" db="EMBL/GenBank/DDBJ databases">
        <authorList>
            <person name="Chiriac C."/>
            <person name="Salcher M."/>
            <person name="Ghai R."/>
            <person name="Kavagutti S V."/>
        </authorList>
    </citation>
    <scope>NUCLEOTIDE SEQUENCE</scope>
</reference>
<dbReference type="InterPro" id="IPR013655">
    <property type="entry name" value="PAS_fold_3"/>
</dbReference>
<dbReference type="Pfam" id="PF08447">
    <property type="entry name" value="PAS_3"/>
    <property type="match status" value="1"/>
</dbReference>
<dbReference type="PROSITE" id="PS50887">
    <property type="entry name" value="GGDEF"/>
    <property type="match status" value="1"/>
</dbReference>
<dbReference type="Pfam" id="PF13426">
    <property type="entry name" value="PAS_9"/>
    <property type="match status" value="1"/>
</dbReference>
<dbReference type="SUPFAM" id="SSF55785">
    <property type="entry name" value="PYP-like sensor domain (PAS domain)"/>
    <property type="match status" value="3"/>
</dbReference>
<dbReference type="PROSITE" id="PS50112">
    <property type="entry name" value="PAS"/>
    <property type="match status" value="2"/>
</dbReference>
<dbReference type="SUPFAM" id="SSF55073">
    <property type="entry name" value="Nucleotide cyclase"/>
    <property type="match status" value="1"/>
</dbReference>
<evidence type="ECO:0000313" key="4">
    <source>
        <dbReference type="EMBL" id="CAB4956889.1"/>
    </source>
</evidence>
<sequence>MKHKWHLAIGVRVWLLVGLFGLVLVLELAFPEMARLPFLAVPAVAASAFAGPRLTAFAVVATIAIAIAIVLGSAEHDLGTEEQWSVPLTIGLIGALATFVSYRATTAERAVTERGQALALAEQRYDLVVDNTTDLVYLADNDRRVTWVAPSVTRVLGWTPDELVGTRIMNLVHPVDRESTEVHRARAYSGLIAPPSPTGFVMRMRTKAGSYRWMSGDITAVEARLGRPAGVVGGMHDVDALMRASDLARSSEERVRAMMDSMMDPFVLLDSLRDPSGKIVNFVVADANPAASSFLGLEREVLVGSDILGLVTGIAGSGLFTSACSVVEAGEPLAIDDLRFQDQGSGRASGYCDVRAVRVGDGLSFTWRDTTDRHAAEIALKASERRFSDMFSMHGAIMLLIEASTGLIVGANEAAVEFYGYSREQLASMAIGDISALPSEESSMIEADVAARRTTSFITPHRIADGKVRMVEVRASPIVDGQKTLNFAIIRDVTEDVVAHDALNFLATHDALTHLVNRPELLNRMSHFLSQPVTAGRQVAVLFLDLDGLKTINDAYGHAAGDDVLVAVAERISAQVRADDLVARLGGDEYVVVLSSVHAVADAGLVAAKIHQAMSEPIVLDGQQIPVTVSIGLSAADIGEDPDLVLRHADTALYRAKESGRSRTVVYAPDPVEHAVGSRHLR</sequence>
<dbReference type="NCBIfam" id="TIGR00254">
    <property type="entry name" value="GGDEF"/>
    <property type="match status" value="1"/>
</dbReference>
<dbReference type="SMART" id="SM00091">
    <property type="entry name" value="PAS"/>
    <property type="match status" value="3"/>
</dbReference>
<dbReference type="SMART" id="SM00267">
    <property type="entry name" value="GGDEF"/>
    <property type="match status" value="1"/>
</dbReference>
<evidence type="ECO:0000259" key="3">
    <source>
        <dbReference type="PROSITE" id="PS50887"/>
    </source>
</evidence>
<feature type="transmembrane region" description="Helical" evidence="1">
    <location>
        <begin position="84"/>
        <end position="102"/>
    </location>
</feature>
<name>A0A6J7KR15_9ZZZZ</name>
<dbReference type="InterPro" id="IPR001610">
    <property type="entry name" value="PAC"/>
</dbReference>
<dbReference type="EMBL" id="CAFBND010000119">
    <property type="protein sequence ID" value="CAB4956889.1"/>
    <property type="molecule type" value="Genomic_DNA"/>
</dbReference>
<dbReference type="CDD" id="cd01949">
    <property type="entry name" value="GGDEF"/>
    <property type="match status" value="1"/>
</dbReference>
<keyword evidence="1" id="KW-0812">Transmembrane</keyword>
<dbReference type="InterPro" id="IPR000014">
    <property type="entry name" value="PAS"/>
</dbReference>
<feature type="transmembrane region" description="Helical" evidence="1">
    <location>
        <begin position="50"/>
        <end position="72"/>
    </location>
</feature>
<organism evidence="4">
    <name type="scientific">freshwater metagenome</name>
    <dbReference type="NCBI Taxonomy" id="449393"/>
    <lineage>
        <taxon>unclassified sequences</taxon>
        <taxon>metagenomes</taxon>
        <taxon>ecological metagenomes</taxon>
    </lineage>
</organism>
<evidence type="ECO:0000313" key="5">
    <source>
        <dbReference type="EMBL" id="CAB5018794.1"/>
    </source>
</evidence>
<dbReference type="PANTHER" id="PTHR44757:SF2">
    <property type="entry name" value="BIOFILM ARCHITECTURE MAINTENANCE PROTEIN MBAA"/>
    <property type="match status" value="1"/>
</dbReference>
<dbReference type="FunFam" id="3.30.70.270:FF:000001">
    <property type="entry name" value="Diguanylate cyclase domain protein"/>
    <property type="match status" value="1"/>
</dbReference>
<proteinExistence type="predicted"/>
<dbReference type="InterPro" id="IPR035965">
    <property type="entry name" value="PAS-like_dom_sf"/>
</dbReference>
<evidence type="ECO:0000256" key="1">
    <source>
        <dbReference type="SAM" id="Phobius"/>
    </source>
</evidence>
<dbReference type="Gene3D" id="3.30.450.20">
    <property type="entry name" value="PAS domain"/>
    <property type="match status" value="3"/>
</dbReference>
<dbReference type="Pfam" id="PF13188">
    <property type="entry name" value="PAS_8"/>
    <property type="match status" value="1"/>
</dbReference>
<gene>
    <name evidence="4" type="ORF">UFOPK3752_02027</name>
    <name evidence="5" type="ORF">UFOPK4150_00109</name>
</gene>
<dbReference type="Gene3D" id="3.30.70.270">
    <property type="match status" value="1"/>
</dbReference>
<dbReference type="InterPro" id="IPR000160">
    <property type="entry name" value="GGDEF_dom"/>
</dbReference>
<dbReference type="InterPro" id="IPR043128">
    <property type="entry name" value="Rev_trsase/Diguanyl_cyclase"/>
</dbReference>
<dbReference type="NCBIfam" id="TIGR00229">
    <property type="entry name" value="sensory_box"/>
    <property type="match status" value="2"/>
</dbReference>
<feature type="transmembrane region" description="Helical" evidence="1">
    <location>
        <begin position="7"/>
        <end position="30"/>
    </location>
</feature>
<keyword evidence="1" id="KW-0472">Membrane</keyword>
<dbReference type="InterPro" id="IPR052155">
    <property type="entry name" value="Biofilm_reg_signaling"/>
</dbReference>
<dbReference type="AlphaFoldDB" id="A0A6J7KR15"/>
<protein>
    <submittedName>
        <fullName evidence="4">Unannotated protein</fullName>
    </submittedName>
</protein>
<dbReference type="EMBL" id="CAFBPU010000002">
    <property type="protein sequence ID" value="CAB5018794.1"/>
    <property type="molecule type" value="Genomic_DNA"/>
</dbReference>
<dbReference type="SMART" id="SM00086">
    <property type="entry name" value="PAC"/>
    <property type="match status" value="2"/>
</dbReference>
<evidence type="ECO:0000259" key="2">
    <source>
        <dbReference type="PROSITE" id="PS50112"/>
    </source>
</evidence>
<accession>A0A6J7KR15</accession>
<dbReference type="InterPro" id="IPR029787">
    <property type="entry name" value="Nucleotide_cyclase"/>
</dbReference>
<dbReference type="Pfam" id="PF00990">
    <property type="entry name" value="GGDEF"/>
    <property type="match status" value="1"/>
</dbReference>
<dbReference type="CDD" id="cd00130">
    <property type="entry name" value="PAS"/>
    <property type="match status" value="2"/>
</dbReference>